<dbReference type="CDD" id="cd02440">
    <property type="entry name" value="AdoMet_MTases"/>
    <property type="match status" value="1"/>
</dbReference>
<comment type="caution">
    <text evidence="3">The sequence shown here is derived from an EMBL/GenBank/DDBJ whole genome shotgun (WGS) entry which is preliminary data.</text>
</comment>
<dbReference type="EMBL" id="DRMH01000132">
    <property type="protein sequence ID" value="HFC98657.1"/>
    <property type="molecule type" value="Genomic_DNA"/>
</dbReference>
<feature type="domain" description="Methyltransferase type 11" evidence="2">
    <location>
        <begin position="114"/>
        <end position="210"/>
    </location>
</feature>
<dbReference type="Proteomes" id="UP000886043">
    <property type="component" value="Unassembled WGS sequence"/>
</dbReference>
<dbReference type="SUPFAM" id="SSF53335">
    <property type="entry name" value="S-adenosyl-L-methionine-dependent methyltransferases"/>
    <property type="match status" value="1"/>
</dbReference>
<dbReference type="GO" id="GO:0008757">
    <property type="term" value="F:S-adenosylmethionine-dependent methyltransferase activity"/>
    <property type="evidence" value="ECO:0007669"/>
    <property type="project" value="InterPro"/>
</dbReference>
<keyword evidence="3" id="KW-0489">Methyltransferase</keyword>
<feature type="region of interest" description="Disordered" evidence="1">
    <location>
        <begin position="1"/>
        <end position="93"/>
    </location>
</feature>
<evidence type="ECO:0000259" key="2">
    <source>
        <dbReference type="Pfam" id="PF08241"/>
    </source>
</evidence>
<dbReference type="AlphaFoldDB" id="A0A7C3GF25"/>
<proteinExistence type="predicted"/>
<organism evidence="3">
    <name type="scientific">Thermosulfurimonas dismutans</name>
    <dbReference type="NCBI Taxonomy" id="999894"/>
    <lineage>
        <taxon>Bacteria</taxon>
        <taxon>Pseudomonadati</taxon>
        <taxon>Thermodesulfobacteriota</taxon>
        <taxon>Thermodesulfobacteria</taxon>
        <taxon>Thermodesulfobacteriales</taxon>
        <taxon>Thermodesulfobacteriaceae</taxon>
        <taxon>Thermosulfurimonas</taxon>
    </lineage>
</organism>
<reference evidence="3" key="1">
    <citation type="journal article" date="2020" name="mSystems">
        <title>Genome- and Community-Level Interaction Insights into Carbon Utilization and Element Cycling Functions of Hydrothermarchaeota in Hydrothermal Sediment.</title>
        <authorList>
            <person name="Zhou Z."/>
            <person name="Liu Y."/>
            <person name="Xu W."/>
            <person name="Pan J."/>
            <person name="Luo Z.H."/>
            <person name="Li M."/>
        </authorList>
    </citation>
    <scope>NUCLEOTIDE SEQUENCE [LARGE SCALE GENOMIC DNA]</scope>
    <source>
        <strain evidence="3">HyVt-483</strain>
    </source>
</reference>
<feature type="compositionally biased region" description="Basic and acidic residues" evidence="1">
    <location>
        <begin position="74"/>
        <end position="93"/>
    </location>
</feature>
<dbReference type="InterPro" id="IPR029063">
    <property type="entry name" value="SAM-dependent_MTases_sf"/>
</dbReference>
<dbReference type="Pfam" id="PF08241">
    <property type="entry name" value="Methyltransf_11"/>
    <property type="match status" value="1"/>
</dbReference>
<dbReference type="InterPro" id="IPR013216">
    <property type="entry name" value="Methyltransf_11"/>
</dbReference>
<sequence>MPRRSGGPWRPIAGWSSPASAGRTPVSSPLRGRPPRCLPPGRFSSGAISWRNGPIPRPSGRSGTWPRPCGRSSEMAHRFDPREKHKLESPERRRHLPPERVLELLDLKPGETLLDLGCGTGYFALPAAERVGPSGRVLAVDVEEEMLAEVQKKASGLTQIELVRSETYRVPLPEAVAEAALLAFVLHEVEDPVRLLREVRRLLKPGGRVLVLEWQKKETPMGPPVSERLTEDETRAFLERAGFTALDISPLGEWFYTARGVKSA</sequence>
<dbReference type="PANTHER" id="PTHR43861">
    <property type="entry name" value="TRANS-ACONITATE 2-METHYLTRANSFERASE-RELATED"/>
    <property type="match status" value="1"/>
</dbReference>
<evidence type="ECO:0000313" key="3">
    <source>
        <dbReference type="EMBL" id="HFC98657.1"/>
    </source>
</evidence>
<evidence type="ECO:0000256" key="1">
    <source>
        <dbReference type="SAM" id="MobiDB-lite"/>
    </source>
</evidence>
<dbReference type="PANTHER" id="PTHR43861:SF1">
    <property type="entry name" value="TRANS-ACONITATE 2-METHYLTRANSFERASE"/>
    <property type="match status" value="1"/>
</dbReference>
<dbReference type="GO" id="GO:0032259">
    <property type="term" value="P:methylation"/>
    <property type="evidence" value="ECO:0007669"/>
    <property type="project" value="UniProtKB-KW"/>
</dbReference>
<accession>A0A7C3GF25</accession>
<protein>
    <submittedName>
        <fullName evidence="3">Methyltransferase domain-containing protein</fullName>
    </submittedName>
</protein>
<gene>
    <name evidence="3" type="ORF">ENJ40_09440</name>
</gene>
<keyword evidence="3" id="KW-0808">Transferase</keyword>
<name>A0A7C3GF25_9BACT</name>
<dbReference type="Gene3D" id="3.40.50.150">
    <property type="entry name" value="Vaccinia Virus protein VP39"/>
    <property type="match status" value="1"/>
</dbReference>